<dbReference type="PANTHER" id="PTHR10192">
    <property type="entry name" value="MOLYBDOPTERIN BIOSYNTHESIS PROTEIN"/>
    <property type="match status" value="1"/>
</dbReference>
<dbReference type="InterPro" id="IPR008284">
    <property type="entry name" value="MoCF_biosynth_CS"/>
</dbReference>
<comment type="catalytic activity">
    <reaction evidence="5">
        <text>adenylyl-molybdopterin + molybdate = Mo-molybdopterin + AMP + H(+)</text>
        <dbReference type="Rhea" id="RHEA:35047"/>
        <dbReference type="ChEBI" id="CHEBI:15378"/>
        <dbReference type="ChEBI" id="CHEBI:36264"/>
        <dbReference type="ChEBI" id="CHEBI:62727"/>
        <dbReference type="ChEBI" id="CHEBI:71302"/>
        <dbReference type="ChEBI" id="CHEBI:456215"/>
        <dbReference type="EC" id="2.10.1.1"/>
    </reaction>
</comment>
<dbReference type="InterPro" id="IPR036135">
    <property type="entry name" value="MoeA_linker/N_sf"/>
</dbReference>
<dbReference type="GO" id="GO:0046872">
    <property type="term" value="F:metal ion binding"/>
    <property type="evidence" value="ECO:0007669"/>
    <property type="project" value="UniProtKB-UniRule"/>
</dbReference>
<protein>
    <recommendedName>
        <fullName evidence="6">Molybdopterin molybdenumtransferase</fullName>
        <ecNumber evidence="6">2.10.1.1</ecNumber>
    </recommendedName>
</protein>
<evidence type="ECO:0000313" key="9">
    <source>
        <dbReference type="Proteomes" id="UP000220907"/>
    </source>
</evidence>
<comment type="function">
    <text evidence="1 6">Catalyzes the insertion of molybdate into adenylated molybdopterin with the concomitant release of AMP.</text>
</comment>
<dbReference type="InterPro" id="IPR001453">
    <property type="entry name" value="MoaB/Mog_dom"/>
</dbReference>
<evidence type="ECO:0000259" key="7">
    <source>
        <dbReference type="SMART" id="SM00852"/>
    </source>
</evidence>
<keyword evidence="6" id="KW-0500">Molybdenum</keyword>
<keyword evidence="6" id="KW-0808">Transferase</keyword>
<evidence type="ECO:0000256" key="1">
    <source>
        <dbReference type="ARBA" id="ARBA00002901"/>
    </source>
</evidence>
<dbReference type="GO" id="GO:0061599">
    <property type="term" value="F:molybdopterin molybdotransferase activity"/>
    <property type="evidence" value="ECO:0007669"/>
    <property type="project" value="UniProtKB-UniRule"/>
</dbReference>
<evidence type="ECO:0000313" key="8">
    <source>
        <dbReference type="EMBL" id="PDW46757.1"/>
    </source>
</evidence>
<dbReference type="AlphaFoldDB" id="A0AAX0RHL8"/>
<accession>A0AAX0RHL8</accession>
<organism evidence="8 9">
    <name type="scientific">Helicobacter pylori</name>
    <name type="common">Campylobacter pylori</name>
    <dbReference type="NCBI Taxonomy" id="210"/>
    <lineage>
        <taxon>Bacteria</taxon>
        <taxon>Pseudomonadati</taxon>
        <taxon>Campylobacterota</taxon>
        <taxon>Epsilonproteobacteria</taxon>
        <taxon>Campylobacterales</taxon>
        <taxon>Helicobacteraceae</taxon>
        <taxon>Helicobacter</taxon>
    </lineage>
</organism>
<dbReference type="InterPro" id="IPR038987">
    <property type="entry name" value="MoeA-like"/>
</dbReference>
<name>A0AAX0RHL8_HELPX</name>
<keyword evidence="4 6" id="KW-0501">Molybdenum cofactor biosynthesis</keyword>
<evidence type="ECO:0000256" key="2">
    <source>
        <dbReference type="ARBA" id="ARBA00005046"/>
    </source>
</evidence>
<dbReference type="SUPFAM" id="SSF63882">
    <property type="entry name" value="MoeA N-terminal region -like"/>
    <property type="match status" value="1"/>
</dbReference>
<dbReference type="Gene3D" id="2.170.190.11">
    <property type="entry name" value="Molybdopterin biosynthesis moea protein, domain 3"/>
    <property type="match status" value="1"/>
</dbReference>
<dbReference type="SUPFAM" id="SSF53218">
    <property type="entry name" value="Molybdenum cofactor biosynthesis proteins"/>
    <property type="match status" value="1"/>
</dbReference>
<dbReference type="GO" id="GO:0006777">
    <property type="term" value="P:Mo-molybdopterin cofactor biosynthetic process"/>
    <property type="evidence" value="ECO:0007669"/>
    <property type="project" value="UniProtKB-UniRule"/>
</dbReference>
<dbReference type="GO" id="GO:0005829">
    <property type="term" value="C:cytosol"/>
    <property type="evidence" value="ECO:0007669"/>
    <property type="project" value="TreeGrafter"/>
</dbReference>
<dbReference type="Gene3D" id="3.90.105.10">
    <property type="entry name" value="Molybdopterin biosynthesis moea protein, domain 2"/>
    <property type="match status" value="1"/>
</dbReference>
<dbReference type="EC" id="2.10.1.1" evidence="6"/>
<evidence type="ECO:0000256" key="3">
    <source>
        <dbReference type="ARBA" id="ARBA00010763"/>
    </source>
</evidence>
<dbReference type="Pfam" id="PF03453">
    <property type="entry name" value="MoeA_N"/>
    <property type="match status" value="1"/>
</dbReference>
<evidence type="ECO:0000256" key="4">
    <source>
        <dbReference type="ARBA" id="ARBA00023150"/>
    </source>
</evidence>
<dbReference type="InterPro" id="IPR036425">
    <property type="entry name" value="MoaB/Mog-like_dom_sf"/>
</dbReference>
<comment type="similarity">
    <text evidence="3 6">Belongs to the MoeA family.</text>
</comment>
<sequence length="391" mass="43431">MISFKEALKIHSSIPLKPLEIEVVSLFESAGRILAEDIVCIHALPKFNQSAMDGYGFKMQDLGKKTQVIQHIFAGDDVSALEVKENECVKIMTGAMVPKGIETIVPIECMLESHENFALAPKDFKIHANIRQKGENASLNSVLVPKNTRLNYGHIALIASQGFKEIKAFRKLKIALFSSGDELVPLGQNALECQVYDVNSVGVFNMLKNYNTHFLGVLKDDKNLQLKTLESQDYDVILSSAGVSVGDKDFFKDALKEKNALFYYEKVNLKPGKPVTLARLNQSIIIGLPGNPLSCLVVLRVLILPLLERLSLNKDFKLKPFKAQINAPLKLKGERAHLILGNYSNHQFIPYNNNRYESGAIQALAQVDSIALIDEGVGLVQGEIEILRFEN</sequence>
<dbReference type="EMBL" id="MBGX01000037">
    <property type="protein sequence ID" value="PDW46757.1"/>
    <property type="molecule type" value="Genomic_DNA"/>
</dbReference>
<dbReference type="Gene3D" id="2.40.340.10">
    <property type="entry name" value="MoeA, C-terminal, domain IV"/>
    <property type="match status" value="1"/>
</dbReference>
<keyword evidence="6" id="KW-0460">Magnesium</keyword>
<dbReference type="Pfam" id="PF00994">
    <property type="entry name" value="MoCF_biosynth"/>
    <property type="match status" value="1"/>
</dbReference>
<dbReference type="CDD" id="cd00887">
    <property type="entry name" value="MoeA"/>
    <property type="match status" value="1"/>
</dbReference>
<dbReference type="InterPro" id="IPR036688">
    <property type="entry name" value="MoeA_C_domain_IV_sf"/>
</dbReference>
<evidence type="ECO:0000256" key="5">
    <source>
        <dbReference type="ARBA" id="ARBA00047317"/>
    </source>
</evidence>
<comment type="pathway">
    <text evidence="2 6">Cofactor biosynthesis; molybdopterin biosynthesis.</text>
</comment>
<proteinExistence type="inferred from homology"/>
<evidence type="ECO:0000256" key="6">
    <source>
        <dbReference type="RuleBase" id="RU365090"/>
    </source>
</evidence>
<reference evidence="8 9" key="1">
    <citation type="journal article" date="2017" name="Gut Pathog.">
        <title>Phylogenomics of Colombian Helicobacter pylori isolates.</title>
        <authorList>
            <person name="Gutierrez-Escobar A.J."/>
            <person name="Trujillo E."/>
            <person name="Acevedo O."/>
            <person name="Bravo M.M."/>
        </authorList>
    </citation>
    <scope>NUCLEOTIDE SEQUENCE [LARGE SCALE GENOMIC DNA]</scope>
    <source>
        <strain evidence="8 9">22151</strain>
    </source>
</reference>
<dbReference type="RefSeq" id="WP_097711662.1">
    <property type="nucleotide sequence ID" value="NZ_MBGX01000037.1"/>
</dbReference>
<dbReference type="SMART" id="SM00852">
    <property type="entry name" value="MoCF_biosynth"/>
    <property type="match status" value="1"/>
</dbReference>
<dbReference type="PANTHER" id="PTHR10192:SF5">
    <property type="entry name" value="GEPHYRIN"/>
    <property type="match status" value="1"/>
</dbReference>
<comment type="caution">
    <text evidence="8">The sequence shown here is derived from an EMBL/GenBank/DDBJ whole genome shotgun (WGS) entry which is preliminary data.</text>
</comment>
<dbReference type="Gene3D" id="3.40.980.10">
    <property type="entry name" value="MoaB/Mog-like domain"/>
    <property type="match status" value="1"/>
</dbReference>
<dbReference type="Proteomes" id="UP000220907">
    <property type="component" value="Unassembled WGS sequence"/>
</dbReference>
<dbReference type="PROSITE" id="PS01079">
    <property type="entry name" value="MOCF_BIOSYNTHESIS_2"/>
    <property type="match status" value="1"/>
</dbReference>
<comment type="cofactor">
    <cofactor evidence="6">
        <name>Mg(2+)</name>
        <dbReference type="ChEBI" id="CHEBI:18420"/>
    </cofactor>
</comment>
<dbReference type="NCBIfam" id="TIGR00177">
    <property type="entry name" value="molyb_syn"/>
    <property type="match status" value="1"/>
</dbReference>
<keyword evidence="6" id="KW-0479">Metal-binding</keyword>
<gene>
    <name evidence="8" type="ORF">BB432_04280</name>
</gene>
<dbReference type="InterPro" id="IPR005110">
    <property type="entry name" value="MoeA_linker/N"/>
</dbReference>
<feature type="domain" description="MoaB/Mog" evidence="7">
    <location>
        <begin position="175"/>
        <end position="309"/>
    </location>
</feature>